<protein>
    <submittedName>
        <fullName evidence="4">Alpha/beta hydrolase</fullName>
    </submittedName>
</protein>
<evidence type="ECO:0000256" key="1">
    <source>
        <dbReference type="ARBA" id="ARBA00010515"/>
    </source>
</evidence>
<dbReference type="GO" id="GO:0005829">
    <property type="term" value="C:cytosol"/>
    <property type="evidence" value="ECO:0007669"/>
    <property type="project" value="TreeGrafter"/>
</dbReference>
<organism evidence="4 5">
    <name type="scientific">Nocardiopsis ansamitocini</name>
    <dbReference type="NCBI Taxonomy" id="1670832"/>
    <lineage>
        <taxon>Bacteria</taxon>
        <taxon>Bacillati</taxon>
        <taxon>Actinomycetota</taxon>
        <taxon>Actinomycetes</taxon>
        <taxon>Streptosporangiales</taxon>
        <taxon>Nocardiopsidaceae</taxon>
        <taxon>Nocardiopsis</taxon>
    </lineage>
</organism>
<dbReference type="InterPro" id="IPR013094">
    <property type="entry name" value="AB_hydrolase_3"/>
</dbReference>
<dbReference type="EMBL" id="BSQG01000003">
    <property type="protein sequence ID" value="GLU47696.1"/>
    <property type="molecule type" value="Genomic_DNA"/>
</dbReference>
<dbReference type="Gene3D" id="3.40.50.1820">
    <property type="entry name" value="alpha/beta hydrolase"/>
    <property type="match status" value="1"/>
</dbReference>
<comment type="similarity">
    <text evidence="1">Belongs to the 'GDXG' lipolytic enzyme family.</text>
</comment>
<dbReference type="SUPFAM" id="SSF53474">
    <property type="entry name" value="alpha/beta-Hydrolases"/>
    <property type="match status" value="1"/>
</dbReference>
<dbReference type="InterPro" id="IPR029058">
    <property type="entry name" value="AB_hydrolase_fold"/>
</dbReference>
<dbReference type="Pfam" id="PF07859">
    <property type="entry name" value="Abhydrolase_3"/>
    <property type="match status" value="1"/>
</dbReference>
<evidence type="ECO:0000313" key="4">
    <source>
        <dbReference type="EMBL" id="GLU47696.1"/>
    </source>
</evidence>
<dbReference type="GO" id="GO:0004806">
    <property type="term" value="F:triacylglycerol lipase activity"/>
    <property type="evidence" value="ECO:0007669"/>
    <property type="project" value="TreeGrafter"/>
</dbReference>
<dbReference type="PANTHER" id="PTHR23025">
    <property type="entry name" value="TRIACYLGLYCEROL LIPASE"/>
    <property type="match status" value="1"/>
</dbReference>
<dbReference type="PROSITE" id="PS01173">
    <property type="entry name" value="LIPASE_GDXG_HIS"/>
    <property type="match status" value="1"/>
</dbReference>
<dbReference type="PANTHER" id="PTHR23025:SF4">
    <property type="entry name" value="ALPHA_BETA HYDROLASE FOLD-3 DOMAIN-CONTAINING PROTEIN"/>
    <property type="match status" value="1"/>
</dbReference>
<evidence type="ECO:0000313" key="5">
    <source>
        <dbReference type="Proteomes" id="UP001165092"/>
    </source>
</evidence>
<accession>A0A9W6P5U5</accession>
<evidence type="ECO:0000256" key="2">
    <source>
        <dbReference type="ARBA" id="ARBA00022801"/>
    </source>
</evidence>
<dbReference type="GO" id="GO:0019433">
    <property type="term" value="P:triglyceride catabolic process"/>
    <property type="evidence" value="ECO:0007669"/>
    <property type="project" value="TreeGrafter"/>
</dbReference>
<keyword evidence="5" id="KW-1185">Reference proteome</keyword>
<keyword evidence="2 4" id="KW-0378">Hydrolase</keyword>
<reference evidence="4" key="1">
    <citation type="submission" date="2023-02" db="EMBL/GenBank/DDBJ databases">
        <title>Nocardiopsis ansamitocini NBRC 112285.</title>
        <authorList>
            <person name="Ichikawa N."/>
            <person name="Sato H."/>
            <person name="Tonouchi N."/>
        </authorList>
    </citation>
    <scope>NUCLEOTIDE SEQUENCE</scope>
    <source>
        <strain evidence="4">NBRC 112285</strain>
    </source>
</reference>
<sequence length="339" mass="35554">MSTLTAGMVRFLLGPSNPLLPLLAGPDLPVDGQRVPDSIRLILRLGANGTDPSEPVTTAARDGLDRVSVLLGAGAGRDIAVRDVLVPGGAGPLPARAYLPPRPSGGLLVFFHGGGWVRGSIRSHDALCRVLARYSGSHVVSVAYRLAPEHPFPAAVDDAYAAYAHLARTARTGYGARRVAVGGDSAGGNLAAAVAHRFAAEAEIRPCHTLLVYPGIDSDIRRYASQNRLGEQDLLLTTASVDAFIEAYCPDPALRTDPRFSVIGDDRLTGLPPTHVVTAGIDPLRDQGLAYVQRLRGAGTDVEHTDFPGLPHGFANLLAAPEAYRAVVALAGRLRAALA</sequence>
<dbReference type="RefSeq" id="WP_285758921.1">
    <property type="nucleotide sequence ID" value="NZ_BSQG01000003.1"/>
</dbReference>
<proteinExistence type="inferred from homology"/>
<gene>
    <name evidence="4" type="ORF">Nans01_20470</name>
</gene>
<dbReference type="InterPro" id="IPR002168">
    <property type="entry name" value="Lipase_GDXG_HIS_AS"/>
</dbReference>
<dbReference type="AlphaFoldDB" id="A0A9W6P5U5"/>
<comment type="caution">
    <text evidence="4">The sequence shown here is derived from an EMBL/GenBank/DDBJ whole genome shotgun (WGS) entry which is preliminary data.</text>
</comment>
<evidence type="ECO:0000259" key="3">
    <source>
        <dbReference type="Pfam" id="PF07859"/>
    </source>
</evidence>
<name>A0A9W6P5U5_9ACTN</name>
<dbReference type="GO" id="GO:0004771">
    <property type="term" value="F:sterol ester esterase activity"/>
    <property type="evidence" value="ECO:0007669"/>
    <property type="project" value="TreeGrafter"/>
</dbReference>
<dbReference type="Proteomes" id="UP001165092">
    <property type="component" value="Unassembled WGS sequence"/>
</dbReference>
<feature type="domain" description="Alpha/beta hydrolase fold-3" evidence="3">
    <location>
        <begin position="108"/>
        <end position="315"/>
    </location>
</feature>